<dbReference type="InterPro" id="IPR051125">
    <property type="entry name" value="ABC-4/HrtB_transporter"/>
</dbReference>
<dbReference type="InterPro" id="IPR003838">
    <property type="entry name" value="ABC3_permease_C"/>
</dbReference>
<feature type="transmembrane region" description="Helical" evidence="11">
    <location>
        <begin position="320"/>
        <end position="340"/>
    </location>
</feature>
<comment type="function">
    <text evidence="10">Part of the ABC transporter complex hrt involved in hemin import. Responsible for the translocation of the substrate across the membrane.</text>
</comment>
<dbReference type="PANTHER" id="PTHR43738">
    <property type="entry name" value="ABC TRANSPORTER, MEMBRANE PROTEIN"/>
    <property type="match status" value="1"/>
</dbReference>
<evidence type="ECO:0000256" key="3">
    <source>
        <dbReference type="ARBA" id="ARBA00011131"/>
    </source>
</evidence>
<dbReference type="Pfam" id="PF02687">
    <property type="entry name" value="FtsX"/>
    <property type="match status" value="1"/>
</dbReference>
<comment type="caution">
    <text evidence="13">The sequence shown here is derived from an EMBL/GenBank/DDBJ whole genome shotgun (WGS) entry which is preliminary data.</text>
</comment>
<dbReference type="RefSeq" id="WP_044010208.1">
    <property type="nucleotide sequence ID" value="NZ_AWTT01000007.1"/>
</dbReference>
<dbReference type="Proteomes" id="UP000032279">
    <property type="component" value="Unassembled WGS sequence"/>
</dbReference>
<evidence type="ECO:0000259" key="12">
    <source>
        <dbReference type="Pfam" id="PF02687"/>
    </source>
</evidence>
<sequence>MFLAIRELRHEKLRYVMLIVITGLIAWMIFLLAGLANGLNTGMRQVVDQWRPEKIILSNAANKNLSASHLSLSDLTEVKEATNKTAVVQYSGALKLKQSKINVSFLGTPRDAFILPKLTAGRQVEHRNEIIVSQGLVQAGAKLNQLVKIGNNQHKLKIVGIYQTSTYGMAPTIYGDIQTVNATISPETSKNSINAIVTRGGTQTDGASFETLSKMTFINNIPGYTAQNTTLSLMIDFLIVIAAAVIGIFMYVLTLQKKAMFGILKAQGVASNVIIKSLIAQSLIIGVLGMLLGWMLLWVATLFLPTAMPFAIDYVRFMEYSIAIIVAALLGGVVSFRTIIGVDPVVAIQ</sequence>
<dbReference type="EMBL" id="AWTT01000007">
    <property type="protein sequence ID" value="KIS03939.1"/>
    <property type="molecule type" value="Genomic_DNA"/>
</dbReference>
<dbReference type="PATRIC" id="fig|1335616.4.peg.490"/>
<evidence type="ECO:0000256" key="9">
    <source>
        <dbReference type="ARBA" id="ARBA00023136"/>
    </source>
</evidence>
<protein>
    <recommendedName>
        <fullName evidence="4">Putative hemin transport system permease protein HrtB</fullName>
    </recommendedName>
</protein>
<keyword evidence="5" id="KW-0813">Transport</keyword>
<evidence type="ECO:0000256" key="2">
    <source>
        <dbReference type="ARBA" id="ARBA00008697"/>
    </source>
</evidence>
<gene>
    <name evidence="13" type="ORF">WDC_0490</name>
</gene>
<comment type="similarity">
    <text evidence="2">Belongs to the ABC-4 integral membrane protein family. HrtB subfamily.</text>
</comment>
<dbReference type="PANTHER" id="PTHR43738:SF1">
    <property type="entry name" value="HEMIN TRANSPORT SYSTEM PERMEASE PROTEIN HRTB-RELATED"/>
    <property type="match status" value="1"/>
</dbReference>
<feature type="transmembrane region" description="Helical" evidence="11">
    <location>
        <begin position="231"/>
        <end position="253"/>
    </location>
</feature>
<comment type="subcellular location">
    <subcellularLocation>
        <location evidence="1">Cell membrane</location>
        <topology evidence="1">Multi-pass membrane protein</topology>
    </subcellularLocation>
</comment>
<evidence type="ECO:0000256" key="10">
    <source>
        <dbReference type="ARBA" id="ARBA00024973"/>
    </source>
</evidence>
<comment type="subunit">
    <text evidence="3">The complex is composed of two ATP-binding proteins (HrtA), two transmembrane proteins (HrtB) and a solute-binding protein.</text>
</comment>
<organism evidence="13 14">
    <name type="scientific">Paucilactobacillus wasatchensis</name>
    <dbReference type="NCBI Taxonomy" id="1335616"/>
    <lineage>
        <taxon>Bacteria</taxon>
        <taxon>Bacillati</taxon>
        <taxon>Bacillota</taxon>
        <taxon>Bacilli</taxon>
        <taxon>Lactobacillales</taxon>
        <taxon>Lactobacillaceae</taxon>
        <taxon>Paucilactobacillus</taxon>
    </lineage>
</organism>
<reference evidence="13 14" key="1">
    <citation type="submission" date="2013-08" db="EMBL/GenBank/DDBJ databases">
        <title>Lactobacillus wasatchii sp. WDC04, a late gas producing bacteria isolated from aged chedder cheese.</title>
        <authorList>
            <person name="Oberg C.J."/>
            <person name="Culumber M."/>
            <person name="McMahon D.J."/>
            <person name="Broadbent J.R."/>
            <person name="Oberg T.S."/>
            <person name="Ortaki F."/>
        </authorList>
    </citation>
    <scope>NUCLEOTIDE SEQUENCE [LARGE SCALE GENOMIC DNA]</scope>
    <source>
        <strain evidence="13 14">WDC04</strain>
    </source>
</reference>
<evidence type="ECO:0000256" key="7">
    <source>
        <dbReference type="ARBA" id="ARBA00022692"/>
    </source>
</evidence>
<keyword evidence="8 11" id="KW-1133">Transmembrane helix</keyword>
<keyword evidence="7 11" id="KW-0812">Transmembrane</keyword>
<evidence type="ECO:0000256" key="8">
    <source>
        <dbReference type="ARBA" id="ARBA00022989"/>
    </source>
</evidence>
<evidence type="ECO:0000256" key="6">
    <source>
        <dbReference type="ARBA" id="ARBA00022475"/>
    </source>
</evidence>
<dbReference type="GO" id="GO:0005886">
    <property type="term" value="C:plasma membrane"/>
    <property type="evidence" value="ECO:0007669"/>
    <property type="project" value="UniProtKB-SubCell"/>
</dbReference>
<feature type="transmembrane region" description="Helical" evidence="11">
    <location>
        <begin position="15"/>
        <end position="36"/>
    </location>
</feature>
<evidence type="ECO:0000256" key="5">
    <source>
        <dbReference type="ARBA" id="ARBA00022448"/>
    </source>
</evidence>
<accession>A0A0D0YXI9</accession>
<dbReference type="AlphaFoldDB" id="A0A0D0YXI9"/>
<proteinExistence type="inferred from homology"/>
<keyword evidence="14" id="KW-1185">Reference proteome</keyword>
<name>A0A0D0YXI9_9LACO</name>
<evidence type="ECO:0000256" key="1">
    <source>
        <dbReference type="ARBA" id="ARBA00004651"/>
    </source>
</evidence>
<feature type="transmembrane region" description="Helical" evidence="11">
    <location>
        <begin position="273"/>
        <end position="300"/>
    </location>
</feature>
<feature type="domain" description="ABC3 transporter permease C-terminal" evidence="12">
    <location>
        <begin position="237"/>
        <end position="343"/>
    </location>
</feature>
<evidence type="ECO:0000313" key="13">
    <source>
        <dbReference type="EMBL" id="KIS03939.1"/>
    </source>
</evidence>
<dbReference type="STRING" id="1335616.WDC_0490"/>
<keyword evidence="9 11" id="KW-0472">Membrane</keyword>
<evidence type="ECO:0000313" key="14">
    <source>
        <dbReference type="Proteomes" id="UP000032279"/>
    </source>
</evidence>
<evidence type="ECO:0000256" key="11">
    <source>
        <dbReference type="SAM" id="Phobius"/>
    </source>
</evidence>
<evidence type="ECO:0000256" key="4">
    <source>
        <dbReference type="ARBA" id="ARBA00016962"/>
    </source>
</evidence>
<keyword evidence="6" id="KW-1003">Cell membrane</keyword>